<feature type="compositionally biased region" description="Polar residues" evidence="1">
    <location>
        <begin position="50"/>
        <end position="60"/>
    </location>
</feature>
<organism evidence="3 4">
    <name type="scientific">Pseudomonas quercus</name>
    <dbReference type="NCBI Taxonomy" id="2722792"/>
    <lineage>
        <taxon>Bacteria</taxon>
        <taxon>Pseudomonadati</taxon>
        <taxon>Pseudomonadota</taxon>
        <taxon>Gammaproteobacteria</taxon>
        <taxon>Pseudomonadales</taxon>
        <taxon>Pseudomonadaceae</taxon>
        <taxon>Pseudomonas</taxon>
    </lineage>
</organism>
<evidence type="ECO:0000256" key="2">
    <source>
        <dbReference type="SAM" id="SignalP"/>
    </source>
</evidence>
<evidence type="ECO:0000313" key="3">
    <source>
        <dbReference type="EMBL" id="NJO99437.1"/>
    </source>
</evidence>
<evidence type="ECO:0008006" key="5">
    <source>
        <dbReference type="Google" id="ProtNLM"/>
    </source>
</evidence>
<protein>
    <recommendedName>
        <fullName evidence="5">Lipoprotein</fullName>
    </recommendedName>
</protein>
<reference evidence="3 4" key="1">
    <citation type="submission" date="2020-03" db="EMBL/GenBank/DDBJ databases">
        <authorList>
            <person name="Wang L."/>
            <person name="He N."/>
            <person name="Li Y."/>
            <person name="Fang Y."/>
            <person name="Zhang F."/>
        </authorList>
    </citation>
    <scope>NUCLEOTIDE SEQUENCE [LARGE SCALE GENOMIC DNA]</scope>
    <source>
        <strain evidence="4">hsmgli-8</strain>
    </source>
</reference>
<evidence type="ECO:0000256" key="1">
    <source>
        <dbReference type="SAM" id="MobiDB-lite"/>
    </source>
</evidence>
<evidence type="ECO:0000313" key="4">
    <source>
        <dbReference type="Proteomes" id="UP000746535"/>
    </source>
</evidence>
<feature type="chain" id="PRO_5046442938" description="Lipoprotein" evidence="2">
    <location>
        <begin position="23"/>
        <end position="100"/>
    </location>
</feature>
<gene>
    <name evidence="3" type="ORF">HBH25_00950</name>
</gene>
<feature type="signal peptide" evidence="2">
    <location>
        <begin position="1"/>
        <end position="22"/>
    </location>
</feature>
<keyword evidence="4" id="KW-1185">Reference proteome</keyword>
<dbReference type="Proteomes" id="UP000746535">
    <property type="component" value="Unassembled WGS sequence"/>
</dbReference>
<keyword evidence="2" id="KW-0732">Signal</keyword>
<dbReference type="RefSeq" id="WP_168080595.1">
    <property type="nucleotide sequence ID" value="NZ_JAAVJI010000001.1"/>
</dbReference>
<name>A0ABX0YBF0_9PSED</name>
<feature type="region of interest" description="Disordered" evidence="1">
    <location>
        <begin position="24"/>
        <end position="100"/>
    </location>
</feature>
<proteinExistence type="predicted"/>
<dbReference type="EMBL" id="JAAVJI010000001">
    <property type="protein sequence ID" value="NJO99437.1"/>
    <property type="molecule type" value="Genomic_DNA"/>
</dbReference>
<accession>A0ABX0YBF0</accession>
<sequence length="100" mass="10534">MKRARLTLAALTWVLVVPALYAAPVQPPGQPQTRPGVNANPMGSPIRRINPNSRQGTVPNNPARPEASQGRPPTLENGGVGNGQRFPAPASTPGQPSEQR</sequence>
<comment type="caution">
    <text evidence="3">The sequence shown here is derived from an EMBL/GenBank/DDBJ whole genome shotgun (WGS) entry which is preliminary data.</text>
</comment>